<accession>A0A2J7ZKR9</accession>
<sequence>MQQQEGERQGTWPRTEPLEQPDAAAPQPQQQDGGDAPVGPEDPFHALPAELVQGIAGCLAPNEVACVLRLVSKATAALLSRPQDRTVRLSLPVPHHAFVRRWGREDATRSLNRDRREQLACLTARSGSVANLEVLLAGGDVAAVLSHRVLNTAASAGLLEVCRWFRQQVRINDVRTLSEAARGGHQTLCEWLLANGSGGTQPMAAGAAARGGHVGLMEWFLQAAAAQAPGWPDATLEDVLHIPGLLAGAAEGCDLPTLQRLHHTYLDSAGREMLMDHDSKGRVVNAAAASPTADWRAKVEWLLGRGYPRSVCACHRAAELPDARDRLEWLLARRFPLRPVLVAADRHNLDVVEYVLAAGAAVDRSNVLAAGAAMGKLATQSMAADAARAGRLAILQALLDAPGFGAPALAGRVAAAAAGSGHMHVTAWLAETLGIEALMMADVFAAAARSGGMEMLAWLHAQGRPPCWSPAVLCAAVESGSEEQVEWLAAHGYAQEEDGGLYSRALARVSLPMLRCLRRLGFPWGPGGRTFTDAVKWNVRTSYGSPAELRLLQWLLEQGCPVDWDAAVVAAKKPELVAWLGQQQQQQQQQQHHQQQQEPHG</sequence>
<dbReference type="GO" id="GO:0030149">
    <property type="term" value="P:sphingolipid catabolic process"/>
    <property type="evidence" value="ECO:0007669"/>
    <property type="project" value="TreeGrafter"/>
</dbReference>
<evidence type="ECO:0000313" key="2">
    <source>
        <dbReference type="EMBL" id="PNH00865.1"/>
    </source>
</evidence>
<comment type="caution">
    <text evidence="2">The sequence shown here is derived from an EMBL/GenBank/DDBJ whole genome shotgun (WGS) entry which is preliminary data.</text>
</comment>
<gene>
    <name evidence="2" type="ORF">TSOC_013279</name>
</gene>
<dbReference type="Gene3D" id="1.25.40.20">
    <property type="entry name" value="Ankyrin repeat-containing domain"/>
    <property type="match status" value="2"/>
</dbReference>
<dbReference type="PANTHER" id="PTHR12393">
    <property type="entry name" value="SPHINGOMYELIN PHOSPHODIESTERASE RELATED"/>
    <property type="match status" value="1"/>
</dbReference>
<name>A0A2J7ZKR9_9CHLO</name>
<dbReference type="Proteomes" id="UP000236333">
    <property type="component" value="Unassembled WGS sequence"/>
</dbReference>
<evidence type="ECO:0000256" key="1">
    <source>
        <dbReference type="SAM" id="MobiDB-lite"/>
    </source>
</evidence>
<organism evidence="2 3">
    <name type="scientific">Tetrabaena socialis</name>
    <dbReference type="NCBI Taxonomy" id="47790"/>
    <lineage>
        <taxon>Eukaryota</taxon>
        <taxon>Viridiplantae</taxon>
        <taxon>Chlorophyta</taxon>
        <taxon>core chlorophytes</taxon>
        <taxon>Chlorophyceae</taxon>
        <taxon>CS clade</taxon>
        <taxon>Chlamydomonadales</taxon>
        <taxon>Tetrabaenaceae</taxon>
        <taxon>Tetrabaena</taxon>
    </lineage>
</organism>
<feature type="region of interest" description="Disordered" evidence="1">
    <location>
        <begin position="1"/>
        <end position="44"/>
    </location>
</feature>
<dbReference type="PANTHER" id="PTHR12393:SF6">
    <property type="entry name" value="SPHINGOMYELIN PHOSPHODIESTERASE 2"/>
    <property type="match status" value="1"/>
</dbReference>
<dbReference type="EMBL" id="PGGS01001125">
    <property type="protein sequence ID" value="PNH00865.1"/>
    <property type="molecule type" value="Genomic_DNA"/>
</dbReference>
<dbReference type="GO" id="GO:0071944">
    <property type="term" value="C:cell periphery"/>
    <property type="evidence" value="ECO:0007669"/>
    <property type="project" value="TreeGrafter"/>
</dbReference>
<dbReference type="SUPFAM" id="SSF48403">
    <property type="entry name" value="Ankyrin repeat"/>
    <property type="match status" value="1"/>
</dbReference>
<reference evidence="2 3" key="1">
    <citation type="journal article" date="2017" name="Mol. Biol. Evol.">
        <title>The 4-celled Tetrabaena socialis nuclear genome reveals the essential components for genetic control of cell number at the origin of multicellularity in the volvocine lineage.</title>
        <authorList>
            <person name="Featherston J."/>
            <person name="Arakaki Y."/>
            <person name="Hanschen E.R."/>
            <person name="Ferris P.J."/>
            <person name="Michod R.E."/>
            <person name="Olson B.J.S.C."/>
            <person name="Nozaki H."/>
            <person name="Durand P.M."/>
        </authorList>
    </citation>
    <scope>NUCLEOTIDE SEQUENCE [LARGE SCALE GENOMIC DNA]</scope>
    <source>
        <strain evidence="2 3">NIES-571</strain>
    </source>
</reference>
<feature type="compositionally biased region" description="Low complexity" evidence="1">
    <location>
        <begin position="20"/>
        <end position="39"/>
    </location>
</feature>
<evidence type="ECO:0008006" key="4">
    <source>
        <dbReference type="Google" id="ProtNLM"/>
    </source>
</evidence>
<keyword evidence="3" id="KW-1185">Reference proteome</keyword>
<dbReference type="GO" id="GO:0016020">
    <property type="term" value="C:membrane"/>
    <property type="evidence" value="ECO:0007669"/>
    <property type="project" value="TreeGrafter"/>
</dbReference>
<dbReference type="GO" id="GO:0046513">
    <property type="term" value="P:ceramide biosynthetic process"/>
    <property type="evidence" value="ECO:0007669"/>
    <property type="project" value="TreeGrafter"/>
</dbReference>
<dbReference type="GO" id="GO:0005783">
    <property type="term" value="C:endoplasmic reticulum"/>
    <property type="evidence" value="ECO:0007669"/>
    <property type="project" value="TreeGrafter"/>
</dbReference>
<protein>
    <recommendedName>
        <fullName evidence="4">Ankyrin repeat domain-containing protein</fullName>
    </recommendedName>
</protein>
<proteinExistence type="predicted"/>
<evidence type="ECO:0000313" key="3">
    <source>
        <dbReference type="Proteomes" id="UP000236333"/>
    </source>
</evidence>
<dbReference type="GO" id="GO:0004620">
    <property type="term" value="F:phospholipase activity"/>
    <property type="evidence" value="ECO:0007669"/>
    <property type="project" value="TreeGrafter"/>
</dbReference>
<dbReference type="InterPro" id="IPR036770">
    <property type="entry name" value="Ankyrin_rpt-contain_sf"/>
</dbReference>
<dbReference type="AlphaFoldDB" id="A0A2J7ZKR9"/>